<gene>
    <name evidence="2" type="ORF">SAMN04489793_2904</name>
</gene>
<feature type="domain" description="GmrSD restriction endonucleases C-terminal" evidence="1">
    <location>
        <begin position="113"/>
        <end position="252"/>
    </location>
</feature>
<dbReference type="AlphaFoldDB" id="A0A1H4UHD3"/>
<organism evidence="2 3">
    <name type="scientific">Tsukamurella tyrosinosolvens</name>
    <dbReference type="NCBI Taxonomy" id="57704"/>
    <lineage>
        <taxon>Bacteria</taxon>
        <taxon>Bacillati</taxon>
        <taxon>Actinomycetota</taxon>
        <taxon>Actinomycetes</taxon>
        <taxon>Mycobacteriales</taxon>
        <taxon>Tsukamurellaceae</taxon>
        <taxon>Tsukamurella</taxon>
    </lineage>
</organism>
<accession>A0A1H4UHD3</accession>
<evidence type="ECO:0000313" key="3">
    <source>
        <dbReference type="Proteomes" id="UP000182241"/>
    </source>
</evidence>
<dbReference type="Proteomes" id="UP000182241">
    <property type="component" value="Unassembled WGS sequence"/>
</dbReference>
<name>A0A1H4UHD3_TSUTY</name>
<dbReference type="InterPro" id="IPR011089">
    <property type="entry name" value="GmrSD_C"/>
</dbReference>
<protein>
    <recommendedName>
        <fullName evidence="1">GmrSD restriction endonucleases C-terminal domain-containing protein</fullName>
    </recommendedName>
</protein>
<evidence type="ECO:0000313" key="2">
    <source>
        <dbReference type="EMBL" id="SEC68157.1"/>
    </source>
</evidence>
<dbReference type="OrthoDB" id="5196645at2"/>
<dbReference type="PANTHER" id="PTHR24094:SF15">
    <property type="entry name" value="AMP-DEPENDENT SYNTHETASE_LIGASE DOMAIN-CONTAINING PROTEIN-RELATED"/>
    <property type="match status" value="1"/>
</dbReference>
<evidence type="ECO:0000259" key="1">
    <source>
        <dbReference type="Pfam" id="PF07510"/>
    </source>
</evidence>
<dbReference type="Pfam" id="PF07510">
    <property type="entry name" value="GmrSD_C"/>
    <property type="match status" value="1"/>
</dbReference>
<dbReference type="EMBL" id="FNSA01000003">
    <property type="protein sequence ID" value="SEC68157.1"/>
    <property type="molecule type" value="Genomic_DNA"/>
</dbReference>
<keyword evidence="3" id="KW-1185">Reference proteome</keyword>
<dbReference type="STRING" id="57704.SAMN04489793_2904"/>
<proteinExistence type="predicted"/>
<sequence length="258" mass="26795">MAEAKKSSSKFSAAGKLLLVAVGILVIALGASSIVSKVGVNAGSVFGGLTKSGSTAAAGAGAGAVSSGTGTYSPDPSTLAVSSASPGKKYQRAAFGESWTDKVDVEGGGNGCDTRNDILHRDLTNKTYVKTSKCPYAIATGTLADPYTGRAISFTRGAETSSTVQVDHLVALENAWDSGAWAWDVAQRTRIANDPANLLASDGSANMSKGSKTADRWLPPNPGFQCRYVKLQIMVKNKYRLTVTASEKATMQRFAGRC</sequence>
<reference evidence="3" key="1">
    <citation type="submission" date="2016-10" db="EMBL/GenBank/DDBJ databases">
        <authorList>
            <person name="Varghese N."/>
            <person name="Submissions S."/>
        </authorList>
    </citation>
    <scope>NUCLEOTIDE SEQUENCE [LARGE SCALE GENOMIC DNA]</scope>
    <source>
        <strain evidence="3">DSM 44234</strain>
    </source>
</reference>
<dbReference type="PANTHER" id="PTHR24094">
    <property type="entry name" value="SECRETED PROTEIN"/>
    <property type="match status" value="1"/>
</dbReference>
<dbReference type="RefSeq" id="WP_082791409.1">
    <property type="nucleotide sequence ID" value="NZ_FNSA01000003.1"/>
</dbReference>